<reference evidence="5 6" key="1">
    <citation type="journal article" date="2017" name="Int. J. Syst. Evol. Microbiol.">
        <title>Rouxiella badensis sp. nov. and Rouxiella silvae sp. nov. isolated from peat bog soil in Germany and emendation of the genus description.</title>
        <authorList>
            <person name="Le Fleche-Mateos A."/>
            <person name="Kugler J.H."/>
            <person name="Hansen S.H."/>
            <person name="Syldatk C."/>
            <person name="Hausmann R."/>
            <person name="Lomprez F."/>
            <person name="Vandenbogaert M."/>
            <person name="Manuguerra J.C."/>
            <person name="Grimont P.A."/>
        </authorList>
    </citation>
    <scope>NUCLEOTIDE SEQUENCE [LARGE SCALE GENOMIC DNA]</scope>
    <source>
        <strain evidence="5 6">DSM 100043</strain>
    </source>
</reference>
<dbReference type="Pfam" id="PF02746">
    <property type="entry name" value="MR_MLE_N"/>
    <property type="match status" value="1"/>
</dbReference>
<dbReference type="InterPro" id="IPR036849">
    <property type="entry name" value="Enolase-like_C_sf"/>
</dbReference>
<sequence length="386" mass="41574">MLHKIIRIEATPVFVPGEVDVAGLTIAGKLSGVIVEIETAGGIIGHGFTAVTDEEVIAAIIRSVVTPNLLGMDAINREAISEKLYWLLTPRGQTGYASHAISAIDIAIWDIIGKSTTLPVWQLLGGARSEVSLYTTFGFGSLDQEQLAHAASGLVKAGHKRLKMLVGYHALARRDQGRSLDDVIHDDARRVRAVREAVGDEVEIYIDANCGLDHYHALRLAQNISDCNIAFFEEPIADNDPLKLADLRNRISIPVAAGQSEGQLFRFRDMLTRGAVDILQPNVCICGGYSAGLRAASLARSFGVPIDNGGTFPFQNMHLHAGVANGGMVEWHVVVIDICRKLFKGLPDWDNGKLTLPTAPGLGFELNKEALGEFSKGPFSLGHGKA</sequence>
<keyword evidence="3" id="KW-0460">Magnesium</keyword>
<dbReference type="PANTHER" id="PTHR13794">
    <property type="entry name" value="ENOLASE SUPERFAMILY, MANDELATE RACEMASE"/>
    <property type="match status" value="1"/>
</dbReference>
<dbReference type="InterPro" id="IPR029017">
    <property type="entry name" value="Enolase-like_N"/>
</dbReference>
<accession>A0A1X0WIZ4</accession>
<gene>
    <name evidence="5" type="ORF">BS640_04870</name>
</gene>
<evidence type="ECO:0000256" key="1">
    <source>
        <dbReference type="ARBA" id="ARBA00001946"/>
    </source>
</evidence>
<evidence type="ECO:0000256" key="3">
    <source>
        <dbReference type="ARBA" id="ARBA00022842"/>
    </source>
</evidence>
<keyword evidence="6" id="KW-1185">Reference proteome</keyword>
<dbReference type="Pfam" id="PF13378">
    <property type="entry name" value="MR_MLE_C"/>
    <property type="match status" value="1"/>
</dbReference>
<comment type="caution">
    <text evidence="5">The sequence shown here is derived from an EMBL/GenBank/DDBJ whole genome shotgun (WGS) entry which is preliminary data.</text>
</comment>
<dbReference type="GeneID" id="93566147"/>
<protein>
    <submittedName>
        <fullName evidence="5">Mandelate racemase</fullName>
    </submittedName>
</protein>
<evidence type="ECO:0000313" key="5">
    <source>
        <dbReference type="EMBL" id="ORJ26739.1"/>
    </source>
</evidence>
<dbReference type="InterPro" id="IPR029065">
    <property type="entry name" value="Enolase_C-like"/>
</dbReference>
<dbReference type="Gene3D" id="3.30.390.10">
    <property type="entry name" value="Enolase-like, N-terminal domain"/>
    <property type="match status" value="1"/>
</dbReference>
<proteinExistence type="predicted"/>
<dbReference type="STRING" id="1646377.BS640_04870"/>
<dbReference type="GO" id="GO:0000287">
    <property type="term" value="F:magnesium ion binding"/>
    <property type="evidence" value="ECO:0007669"/>
    <property type="project" value="TreeGrafter"/>
</dbReference>
<dbReference type="GO" id="GO:0016052">
    <property type="term" value="P:carbohydrate catabolic process"/>
    <property type="evidence" value="ECO:0007669"/>
    <property type="project" value="TreeGrafter"/>
</dbReference>
<dbReference type="GO" id="GO:0016836">
    <property type="term" value="F:hydro-lyase activity"/>
    <property type="evidence" value="ECO:0007669"/>
    <property type="project" value="TreeGrafter"/>
</dbReference>
<dbReference type="EMBL" id="MRWE01000005">
    <property type="protein sequence ID" value="ORJ26739.1"/>
    <property type="molecule type" value="Genomic_DNA"/>
</dbReference>
<keyword evidence="2" id="KW-0479">Metal-binding</keyword>
<evidence type="ECO:0000259" key="4">
    <source>
        <dbReference type="SMART" id="SM00922"/>
    </source>
</evidence>
<dbReference type="AlphaFoldDB" id="A0A1X0WIZ4"/>
<evidence type="ECO:0000313" key="6">
    <source>
        <dbReference type="Proteomes" id="UP000192536"/>
    </source>
</evidence>
<dbReference type="CDD" id="cd03316">
    <property type="entry name" value="MR_like"/>
    <property type="match status" value="1"/>
</dbReference>
<dbReference type="SUPFAM" id="SSF54826">
    <property type="entry name" value="Enolase N-terminal domain-like"/>
    <property type="match status" value="1"/>
</dbReference>
<dbReference type="InterPro" id="IPR013341">
    <property type="entry name" value="Mandelate_racemase_N_dom"/>
</dbReference>
<dbReference type="PANTHER" id="PTHR13794:SF58">
    <property type="entry name" value="MITOCHONDRIAL ENOLASE SUPERFAMILY MEMBER 1"/>
    <property type="match status" value="1"/>
</dbReference>
<dbReference type="InterPro" id="IPR046945">
    <property type="entry name" value="RHMD-like"/>
</dbReference>
<organism evidence="5 6">
    <name type="scientific">Rouxiella badensis</name>
    <dbReference type="NCBI Taxonomy" id="1646377"/>
    <lineage>
        <taxon>Bacteria</taxon>
        <taxon>Pseudomonadati</taxon>
        <taxon>Pseudomonadota</taxon>
        <taxon>Gammaproteobacteria</taxon>
        <taxon>Enterobacterales</taxon>
        <taxon>Yersiniaceae</taxon>
        <taxon>Rouxiella</taxon>
    </lineage>
</organism>
<dbReference type="Proteomes" id="UP000192536">
    <property type="component" value="Unassembled WGS sequence"/>
</dbReference>
<dbReference type="SFLD" id="SFLDS00001">
    <property type="entry name" value="Enolase"/>
    <property type="match status" value="1"/>
</dbReference>
<dbReference type="RefSeq" id="WP_017493654.1">
    <property type="nucleotide sequence ID" value="NZ_CAUQAZ010000056.1"/>
</dbReference>
<dbReference type="Gene3D" id="3.20.20.120">
    <property type="entry name" value="Enolase-like C-terminal domain"/>
    <property type="match status" value="1"/>
</dbReference>
<evidence type="ECO:0000256" key="2">
    <source>
        <dbReference type="ARBA" id="ARBA00022723"/>
    </source>
</evidence>
<dbReference type="SMART" id="SM00922">
    <property type="entry name" value="MR_MLE"/>
    <property type="match status" value="1"/>
</dbReference>
<dbReference type="InterPro" id="IPR013342">
    <property type="entry name" value="Mandelate_racemase_C"/>
</dbReference>
<feature type="domain" description="Mandelate racemase/muconate lactonizing enzyme C-terminal" evidence="4">
    <location>
        <begin position="144"/>
        <end position="254"/>
    </location>
</feature>
<name>A0A1X0WIZ4_9GAMM</name>
<comment type="cofactor">
    <cofactor evidence="1">
        <name>Mg(2+)</name>
        <dbReference type="ChEBI" id="CHEBI:18420"/>
    </cofactor>
</comment>
<dbReference type="SUPFAM" id="SSF51604">
    <property type="entry name" value="Enolase C-terminal domain-like"/>
    <property type="match status" value="1"/>
</dbReference>